<protein>
    <submittedName>
        <fullName evidence="2">Transcriptional regulator, XRE family</fullName>
    </submittedName>
</protein>
<proteinExistence type="predicted"/>
<reference evidence="2 3" key="1">
    <citation type="submission" date="2011-06" db="EMBL/GenBank/DDBJ databases">
        <title>The complete genome of Spirochaeta thermophila DSM 6578.</title>
        <authorList>
            <consortium name="US DOE Joint Genome Institute (JGI-PGF)"/>
            <person name="Lucas S."/>
            <person name="Lapidus A."/>
            <person name="Bruce D."/>
            <person name="Goodwin L."/>
            <person name="Pitluck S."/>
            <person name="Peters L."/>
            <person name="Kyrpides N."/>
            <person name="Mavromatis K."/>
            <person name="Ivanova N."/>
            <person name="Mikailova N."/>
            <person name="Pagani I."/>
            <person name="Chertkov O."/>
            <person name="Detter J.C."/>
            <person name="Tapia R."/>
            <person name="Han C."/>
            <person name="Land M."/>
            <person name="Hauser L."/>
            <person name="Markowitz V."/>
            <person name="Cheng J.-F."/>
            <person name="Hugenholtz P."/>
            <person name="Woyke T."/>
            <person name="Wu D."/>
            <person name="Spring S."/>
            <person name="Merkhoffer B."/>
            <person name="Schneider S."/>
            <person name="Klenk H.-P."/>
            <person name="Eisen J.A."/>
        </authorList>
    </citation>
    <scope>NUCLEOTIDE SEQUENCE [LARGE SCALE GENOMIC DNA]</scope>
    <source>
        <strain evidence="3">ATCC 700085 / DSM 6578 / Z-1203</strain>
    </source>
</reference>
<dbReference type="RefSeq" id="WP_014625736.1">
    <property type="nucleotide sequence ID" value="NC_017583.1"/>
</dbReference>
<evidence type="ECO:0000256" key="1">
    <source>
        <dbReference type="SAM" id="Phobius"/>
    </source>
</evidence>
<dbReference type="KEGG" id="stq:Spith_2170"/>
<dbReference type="PANTHER" id="PTHR34475">
    <property type="match status" value="1"/>
</dbReference>
<name>G0GFM6_WINT7</name>
<dbReference type="InterPro" id="IPR050400">
    <property type="entry name" value="Bact_Cytoskel_RodZ"/>
</dbReference>
<sequence length="375" mass="41899">MESLGAVLKNAREEKGISLYQAEKDTFILRRYLEALEAEDFSAFPGETYLMGFLKSYAEYLGLDPQRMVSLYRNIRLQEQEPPIEDLVGRPRSFPWWILLVVLLVIGVGVGGYFVFPRGGGAEAARVPRPSEAPQERGVRFQEEVMEGVFREGDAVVMRVGEEDHQFSFERFGAETLLVKTEQGEFPLQRGASARLDVSGDGKPDVAVLVREIRRGEEGAEAVVRLDRHVEGPQVLVEGGQTREVAVEEVKEGVPLLAPIGSTLEEGRRLSSQVVLSTDVQDIVMVELSFRGPVLFRSRVDDGEVVERFFQRGDVFRASMRQQAWLWLSNAGVVTARVGGVETKLGEVGEVAVWLLTWVRNTENGSYHLELVPAY</sequence>
<dbReference type="STRING" id="869211.Spith_2170"/>
<dbReference type="AlphaFoldDB" id="G0GFM6"/>
<feature type="transmembrane region" description="Helical" evidence="1">
    <location>
        <begin position="96"/>
        <end position="116"/>
    </location>
</feature>
<dbReference type="Pfam" id="PF13413">
    <property type="entry name" value="HTH_25"/>
    <property type="match status" value="1"/>
</dbReference>
<organism evidence="2 3">
    <name type="scientific">Winmispira thermophila (strain ATCC 700085 / DSM 6578 / Z-1203)</name>
    <name type="common">Spirochaeta thermophila</name>
    <dbReference type="NCBI Taxonomy" id="869211"/>
    <lineage>
        <taxon>Bacteria</taxon>
        <taxon>Pseudomonadati</taxon>
        <taxon>Spirochaetota</taxon>
        <taxon>Spirochaetia</taxon>
        <taxon>Winmispirales</taxon>
        <taxon>Winmispiraceae</taxon>
        <taxon>Winmispira</taxon>
    </lineage>
</organism>
<accession>G0GFM6</accession>
<dbReference type="EMBL" id="CP002903">
    <property type="protein sequence ID" value="AEJ62425.1"/>
    <property type="molecule type" value="Genomic_DNA"/>
</dbReference>
<evidence type="ECO:0000313" key="3">
    <source>
        <dbReference type="Proteomes" id="UP000007254"/>
    </source>
</evidence>
<dbReference type="GO" id="GO:0003677">
    <property type="term" value="F:DNA binding"/>
    <property type="evidence" value="ECO:0007669"/>
    <property type="project" value="InterPro"/>
</dbReference>
<dbReference type="Proteomes" id="UP000007254">
    <property type="component" value="Chromosome"/>
</dbReference>
<keyword evidence="3" id="KW-1185">Reference proteome</keyword>
<dbReference type="HOGENOM" id="CLU_743750_0_0_12"/>
<dbReference type="OrthoDB" id="9797543at2"/>
<keyword evidence="1" id="KW-0812">Transmembrane</keyword>
<dbReference type="InterPro" id="IPR010982">
    <property type="entry name" value="Lambda_DNA-bd_dom_sf"/>
</dbReference>
<evidence type="ECO:0000313" key="2">
    <source>
        <dbReference type="EMBL" id="AEJ62425.1"/>
    </source>
</evidence>
<keyword evidence="1" id="KW-1133">Transmembrane helix</keyword>
<dbReference type="Gene3D" id="1.10.260.40">
    <property type="entry name" value="lambda repressor-like DNA-binding domains"/>
    <property type="match status" value="1"/>
</dbReference>
<keyword evidence="1" id="KW-0472">Membrane</keyword>
<gene>
    <name evidence="2" type="ordered locus">Spith_2170</name>
</gene>
<dbReference type="PANTHER" id="PTHR34475:SF1">
    <property type="entry name" value="CYTOSKELETON PROTEIN RODZ"/>
    <property type="match status" value="1"/>
</dbReference>